<reference evidence="5 6" key="1">
    <citation type="submission" date="2018-02" db="EMBL/GenBank/DDBJ databases">
        <title>Novel Leptospira species isolated from soil and water in Japan.</title>
        <authorList>
            <person name="Nakao R."/>
            <person name="Masuzawa T."/>
        </authorList>
    </citation>
    <scope>NUCLEOTIDE SEQUENCE [LARGE SCALE GENOMIC DNA]</scope>
    <source>
        <strain evidence="5 6">YH101</strain>
    </source>
</reference>
<dbReference type="GO" id="GO:0016020">
    <property type="term" value="C:membrane"/>
    <property type="evidence" value="ECO:0007669"/>
    <property type="project" value="InterPro"/>
</dbReference>
<feature type="domain" description="Calx-beta" evidence="4">
    <location>
        <begin position="762"/>
        <end position="892"/>
    </location>
</feature>
<comment type="caution">
    <text evidence="5">The sequence shown here is derived from an EMBL/GenBank/DDBJ whole genome shotgun (WGS) entry which is preliminary data.</text>
</comment>
<evidence type="ECO:0000259" key="4">
    <source>
        <dbReference type="Pfam" id="PF03160"/>
    </source>
</evidence>
<dbReference type="Gene3D" id="2.60.40.2030">
    <property type="match status" value="1"/>
</dbReference>
<dbReference type="GO" id="GO:0007154">
    <property type="term" value="P:cell communication"/>
    <property type="evidence" value="ECO:0007669"/>
    <property type="project" value="InterPro"/>
</dbReference>
<dbReference type="EMBL" id="BFBB01000008">
    <property type="protein sequence ID" value="GBF51722.1"/>
    <property type="molecule type" value="Genomic_DNA"/>
</dbReference>
<dbReference type="RefSeq" id="WP_209452062.1">
    <property type="nucleotide sequence ID" value="NZ_BFBB01000008.1"/>
</dbReference>
<evidence type="ECO:0000256" key="3">
    <source>
        <dbReference type="ARBA" id="ARBA00022837"/>
    </source>
</evidence>
<dbReference type="Pfam" id="PF03160">
    <property type="entry name" value="Calx-beta"/>
    <property type="match status" value="2"/>
</dbReference>
<keyword evidence="1" id="KW-0732">Signal</keyword>
<keyword evidence="6" id="KW-1185">Reference proteome</keyword>
<feature type="domain" description="Calx-beta" evidence="4">
    <location>
        <begin position="199"/>
        <end position="240"/>
    </location>
</feature>
<keyword evidence="3" id="KW-0106">Calcium</keyword>
<keyword evidence="2" id="KW-0677">Repeat</keyword>
<name>A0A2P2E4D0_9LEPT</name>
<evidence type="ECO:0000313" key="6">
    <source>
        <dbReference type="Proteomes" id="UP000245133"/>
    </source>
</evidence>
<protein>
    <recommendedName>
        <fullName evidence="4">Calx-beta domain-containing protein</fullName>
    </recommendedName>
</protein>
<proteinExistence type="predicted"/>
<evidence type="ECO:0000256" key="1">
    <source>
        <dbReference type="ARBA" id="ARBA00022729"/>
    </source>
</evidence>
<accession>A0A2P2E4D0</accession>
<dbReference type="InterPro" id="IPR003644">
    <property type="entry name" value="Calx_beta"/>
</dbReference>
<dbReference type="InterPro" id="IPR038081">
    <property type="entry name" value="CalX-like_sf"/>
</dbReference>
<organism evidence="5 6">
    <name type="scientific">Leptospira ryugenii</name>
    <dbReference type="NCBI Taxonomy" id="1917863"/>
    <lineage>
        <taxon>Bacteria</taxon>
        <taxon>Pseudomonadati</taxon>
        <taxon>Spirochaetota</taxon>
        <taxon>Spirochaetia</taxon>
        <taxon>Leptospirales</taxon>
        <taxon>Leptospiraceae</taxon>
        <taxon>Leptospira</taxon>
    </lineage>
</organism>
<evidence type="ECO:0000256" key="2">
    <source>
        <dbReference type="ARBA" id="ARBA00022737"/>
    </source>
</evidence>
<dbReference type="Proteomes" id="UP000245133">
    <property type="component" value="Unassembled WGS sequence"/>
</dbReference>
<evidence type="ECO:0000313" key="5">
    <source>
        <dbReference type="EMBL" id="GBF51722.1"/>
    </source>
</evidence>
<gene>
    <name evidence="5" type="ORF">LPTSP4_32600</name>
</gene>
<dbReference type="SUPFAM" id="SSF141072">
    <property type="entry name" value="CalX-like"/>
    <property type="match status" value="1"/>
</dbReference>
<sequence>MKGFLRLLVCLFLFLNSCRTVRSLPFFFFADFSDPNGRLIVDTDSNLFTSESGRQTNLFVRLNRSPQGTVRVGPIQVSDSTEGQLLSETFLSFDSSNWESFQSVTLKGADDSLSDGNVTYQVSFGNWETEDNSFKNQALPVVSVVNTDDETSGIAVSPSTGLLTSESGTQSKLSYVLQTKPMRTVTITGFTSSNTNEATPQNISLTFSPDNWDVPQSIMVTGVDDSTIDGPQNYIISAGLSTSADPSYQGKSVPVAVGTNTDNDAAGFTVVSLNTNTITEAGASTSFLVVLNTIPTSNVNISSMVASPATEAVVSPSSLTFTPSNWNVAQAVTVSGLDDFEADGNRTVTVVVSTASSGDANYNGLAGPSFPSITNTDDDTRGILRTPSTGNTISENGGSQIFSIQLNSRPPAGTTVTISGISSSNPSLISVTPATLVFDASNWSTPQTVTASAINNQIDEDTRSVTVSFGSIDTSSGSRDPGYDSVAIPSSVSLSVTDEDTAGFTVTPVSGLVVDENAGPISTTFTVVLQSQPTANVSIPSIVSSNTSEITVSPSNLTFTTSNWNTPQTVTLTSVIDGTLDGNIAVNITLASATSADPKYSGLTPSSVSATNIDSGAPQVILQNISSALNLPEDGTSTITFEIKLAILPGANVTIGPIVSSDTTEAVILDSSGNPTTSRTLVFDTTTNNAAGFTGSNSSGSWNMAQTITIRSVADPFDDGDLPVDINIPVASGSFYAGLRPTTVISGYTPGTGNLRLHVIDNDTKGFSISSTTVSVTEGGANGTFTVALTAAPCNTPGNLANCTAGSITIPLSSETFTAPDFTQYTFSPSSLTFDQTNWSTAQTVTIVPVDDAVDEIATRSHTLVLGAVSASGTDFDGFDPSDVTIQISDNDNPTARVTFALRTGSQAFTAENGLRTTYQIQLASQPLTGNSVSVTVATSDSTEGSILISTSPDVLANSNVYTFTSANWNSPVDVVIVGQSDADTSNTAYNITVGSGSETGSTASWYTGFTGATGTTAALINYDVGSNPITVATPASMTMAENAAAFNVFVFLSQAPTSNVTIPVSRSTSFPCRLMTSPSNVDQFSISTTLITITPANWNQSGTHNRITVTPNNDPVNDGNISCPIQIGWDGASTYTASADAFFNGFDPTDPVLTLNDNDTAGVVSSNLTPSPLVTSESGASASFGLNLASQPTANVTVSLTSNPSSIVNFSSTSLTFTPANYTTVQTVTITGQNIGTSGDQSYTISPSTTTAEVSTGGTGARIYDGTLTIASLSATNRELLYDIIPCTTAVAMSACGTSANASGGLVSSPSLVTTEAGGAARFQIRLRARPSSTVSFTISSSNTNEGSISPTSISFTTANWNTYQEVIITGVDDSVVDGTIAYQINFSTLSGGGTGFNGSSLPSVSISNTDNDTASVIVSPTAGLVTTEAGGTAQFTIQLSSQPTASVTIPLTSSNLTEGTVSPSTLVFDGNCPGANCWSTAQTVTITGVDDAVPLSGNANYQIITGDIVSTDPNYGAITGTSIPDVSVTNQE</sequence>